<evidence type="ECO:0000313" key="3">
    <source>
        <dbReference type="Proteomes" id="UP001596201"/>
    </source>
</evidence>
<dbReference type="RefSeq" id="WP_227228757.1">
    <property type="nucleotide sequence ID" value="NZ_JAJCVJ010000001.1"/>
</dbReference>
<feature type="transmembrane region" description="Helical" evidence="1">
    <location>
        <begin position="45"/>
        <end position="65"/>
    </location>
</feature>
<dbReference type="EMBL" id="JBHSKX010000001">
    <property type="protein sequence ID" value="MFC5365910.1"/>
    <property type="molecule type" value="Genomic_DNA"/>
</dbReference>
<protein>
    <submittedName>
        <fullName evidence="2">Uncharacterized protein</fullName>
    </submittedName>
</protein>
<reference evidence="2 3" key="1">
    <citation type="journal article" date="2019" name="Int. J. Syst. Evol. Microbiol.">
        <title>The Global Catalogue of Microorganisms (GCM) 10K type strain sequencing project: providing services to taxonomists for standard genome sequencing and annotation.</title>
        <authorList>
            <consortium name="The Broad Institute Genomics Platform"/>
            <consortium name="The Broad Institute Genome Sequencing Center for Infectious Disease"/>
            <person name="Wu L."/>
            <person name="Ma J."/>
        </authorList>
    </citation>
    <scope>NUCLEOTIDE SEQUENCE [LARGE SCALE GENOMIC DNA]</scope>
    <source>
        <strain evidence="2 3">CGMCC 1.12237</strain>
    </source>
</reference>
<evidence type="ECO:0000313" key="2">
    <source>
        <dbReference type="EMBL" id="MFC5365910.1"/>
    </source>
</evidence>
<accession>A0ABD5R7F2</accession>
<gene>
    <name evidence="2" type="ORF">ACFPJ5_03105</name>
</gene>
<proteinExistence type="predicted"/>
<keyword evidence="3" id="KW-1185">Reference proteome</keyword>
<evidence type="ECO:0000256" key="1">
    <source>
        <dbReference type="SAM" id="Phobius"/>
    </source>
</evidence>
<name>A0ABD5R7F2_9EURY</name>
<keyword evidence="1" id="KW-0472">Membrane</keyword>
<sequence>MFSLAPGSVVDLFGSGPGLWSGPWLLGVPLGLGPIDALIDVFGPFVIPVLLFAVGIVGYLLLLALGRAGIIGRGD</sequence>
<comment type="caution">
    <text evidence="2">The sequence shown here is derived from an EMBL/GenBank/DDBJ whole genome shotgun (WGS) entry which is preliminary data.</text>
</comment>
<dbReference type="AlphaFoldDB" id="A0ABD5R7F2"/>
<keyword evidence="1" id="KW-0812">Transmembrane</keyword>
<keyword evidence="1" id="KW-1133">Transmembrane helix</keyword>
<organism evidence="2 3">
    <name type="scientific">Salinirubrum litoreum</name>
    <dbReference type="NCBI Taxonomy" id="1126234"/>
    <lineage>
        <taxon>Archaea</taxon>
        <taxon>Methanobacteriati</taxon>
        <taxon>Methanobacteriota</taxon>
        <taxon>Stenosarchaea group</taxon>
        <taxon>Halobacteria</taxon>
        <taxon>Halobacteriales</taxon>
        <taxon>Haloferacaceae</taxon>
        <taxon>Salinirubrum</taxon>
    </lineage>
</organism>
<dbReference type="Proteomes" id="UP001596201">
    <property type="component" value="Unassembled WGS sequence"/>
</dbReference>